<dbReference type="GO" id="GO:0006357">
    <property type="term" value="P:regulation of transcription by RNA polymerase II"/>
    <property type="evidence" value="ECO:0000318"/>
    <property type="project" value="GO_Central"/>
</dbReference>
<dbReference type="PROSITE" id="PS00345">
    <property type="entry name" value="ETS_DOMAIN_1"/>
    <property type="match status" value="1"/>
</dbReference>
<dbReference type="InterPro" id="IPR000418">
    <property type="entry name" value="Ets_dom"/>
</dbReference>
<dbReference type="GO" id="GO:0005634">
    <property type="term" value="C:nucleus"/>
    <property type="evidence" value="ECO:0000318"/>
    <property type="project" value="GO_Central"/>
</dbReference>
<dbReference type="AlphaFoldDB" id="A0A7M7NA15"/>
<feature type="domain" description="ETS" evidence="5">
    <location>
        <begin position="301"/>
        <end position="381"/>
    </location>
</feature>
<evidence type="ECO:0000256" key="4">
    <source>
        <dbReference type="SAM" id="MobiDB-lite"/>
    </source>
</evidence>
<dbReference type="Pfam" id="PF02198">
    <property type="entry name" value="SAM_PNT"/>
    <property type="match status" value="1"/>
</dbReference>
<dbReference type="PROSITE" id="PS51433">
    <property type="entry name" value="PNT"/>
    <property type="match status" value="1"/>
</dbReference>
<evidence type="ECO:0000259" key="6">
    <source>
        <dbReference type="PROSITE" id="PS51433"/>
    </source>
</evidence>
<dbReference type="PANTHER" id="PTHR11849:SF195">
    <property type="entry name" value="GA-BINDING PROTEIN ALPHA CHAIN"/>
    <property type="match status" value="1"/>
</dbReference>
<dbReference type="CDD" id="cd08534">
    <property type="entry name" value="SAM_PNT-GABP-alpha"/>
    <property type="match status" value="1"/>
</dbReference>
<evidence type="ECO:0000313" key="8">
    <source>
        <dbReference type="Proteomes" id="UP000007110"/>
    </source>
</evidence>
<dbReference type="InterPro" id="IPR013761">
    <property type="entry name" value="SAM/pointed_sf"/>
</dbReference>
<dbReference type="InterPro" id="IPR046328">
    <property type="entry name" value="ETS_fam"/>
</dbReference>
<dbReference type="OrthoDB" id="10067219at2759"/>
<dbReference type="InterPro" id="IPR024668">
    <property type="entry name" value="GABP_asu_N"/>
</dbReference>
<dbReference type="EnsemblMetazoa" id="XM_030977519">
    <property type="protein sequence ID" value="XP_030833379"/>
    <property type="gene ID" value="LOC591116"/>
</dbReference>
<keyword evidence="3" id="KW-0539">Nucleus</keyword>
<accession>A0A7M7NA15</accession>
<dbReference type="FunFam" id="1.10.10.10:FF:000200">
    <property type="entry name" value="GA-binding protein alpha chain, putative"/>
    <property type="match status" value="1"/>
</dbReference>
<comment type="similarity">
    <text evidence="1 3">Belongs to the ETS family.</text>
</comment>
<evidence type="ECO:0008006" key="9">
    <source>
        <dbReference type="Google" id="ProtNLM"/>
    </source>
</evidence>
<organism evidence="7 8">
    <name type="scientific">Strongylocentrotus purpuratus</name>
    <name type="common">Purple sea urchin</name>
    <dbReference type="NCBI Taxonomy" id="7668"/>
    <lineage>
        <taxon>Eukaryota</taxon>
        <taxon>Metazoa</taxon>
        <taxon>Echinodermata</taxon>
        <taxon>Eleutherozoa</taxon>
        <taxon>Echinozoa</taxon>
        <taxon>Echinoidea</taxon>
        <taxon>Euechinoidea</taxon>
        <taxon>Echinacea</taxon>
        <taxon>Camarodonta</taxon>
        <taxon>Echinidea</taxon>
        <taxon>Strongylocentrotidae</taxon>
        <taxon>Strongylocentrotus</taxon>
    </lineage>
</organism>
<dbReference type="EnsemblMetazoa" id="XM_030977520">
    <property type="protein sequence ID" value="XP_030833380"/>
    <property type="gene ID" value="LOC591116"/>
</dbReference>
<reference evidence="7" key="2">
    <citation type="submission" date="2021-01" db="UniProtKB">
        <authorList>
            <consortium name="EnsemblMetazoa"/>
        </authorList>
    </citation>
    <scope>IDENTIFICATION</scope>
</reference>
<dbReference type="GeneID" id="591116"/>
<dbReference type="Pfam" id="PF00178">
    <property type="entry name" value="Ets"/>
    <property type="match status" value="1"/>
</dbReference>
<dbReference type="Pfam" id="PF11620">
    <property type="entry name" value="GABP-alpha"/>
    <property type="match status" value="1"/>
</dbReference>
<dbReference type="InterPro" id="IPR036390">
    <property type="entry name" value="WH_DNA-bd_sf"/>
</dbReference>
<dbReference type="InParanoid" id="A0A7M7NA15"/>
<feature type="compositionally biased region" description="Basic and acidic residues" evidence="4">
    <location>
        <begin position="1"/>
        <end position="14"/>
    </location>
</feature>
<dbReference type="PRINTS" id="PR00454">
    <property type="entry name" value="ETSDOMAIN"/>
</dbReference>
<sequence length="424" mass="48044">MKRAEMESDSEAGKGKNKKAKVESINLASQNVITQMMDIAQPLSTLKKMLGQRLQCKLDEHEIYLQNTATLVEDKSLLEQGISAEGVVQFSVQVISNQGVKPRLNIVDIVKPIIETLEVPMVTEVPVEDIEDESLKLVEGAIGEEEEEQVTRWIVCSNYRDEQDRLNIPYDPELWTEDHTLHWLIWASGEFANEALDHVKDIVMTGSEMCALTKEEFCERFQKESEDLFWTHLELLKRTVPQCGATAMAVGAEESVTETENGAPPAVKPAPTPKRPRAVSRSSSTEDKFSPGNRTGNNGQIQLWQFLLELLTDKDAMDFISWVGTNGEFRLNDPELVAQKWGERKNKPSMNYEKLSRALRYYYDGDMIAKVHGQRFVYKFVCDLRSLMGYTAAELDKLVKECRQTKLHRVSDDIVQSHVTISSA</sequence>
<feature type="domain" description="PNT" evidence="6">
    <location>
        <begin position="154"/>
        <end position="240"/>
    </location>
</feature>
<dbReference type="EnsemblMetazoa" id="XM_030977521">
    <property type="protein sequence ID" value="XP_030833381"/>
    <property type="gene ID" value="LOC591116"/>
</dbReference>
<evidence type="ECO:0000256" key="1">
    <source>
        <dbReference type="ARBA" id="ARBA00005562"/>
    </source>
</evidence>
<dbReference type="KEGG" id="spu:591116"/>
<dbReference type="Gene3D" id="3.10.20.90">
    <property type="entry name" value="Phosphatidylinositol 3-kinase Catalytic Subunit, Chain A, domain 1"/>
    <property type="match status" value="1"/>
</dbReference>
<dbReference type="InterPro" id="IPR003118">
    <property type="entry name" value="Pointed_dom"/>
</dbReference>
<dbReference type="SUPFAM" id="SSF47769">
    <property type="entry name" value="SAM/Pointed domain"/>
    <property type="match status" value="1"/>
</dbReference>
<reference evidence="8" key="1">
    <citation type="submission" date="2015-02" db="EMBL/GenBank/DDBJ databases">
        <title>Genome sequencing for Strongylocentrotus purpuratus.</title>
        <authorList>
            <person name="Murali S."/>
            <person name="Liu Y."/>
            <person name="Vee V."/>
            <person name="English A."/>
            <person name="Wang M."/>
            <person name="Skinner E."/>
            <person name="Han Y."/>
            <person name="Muzny D.M."/>
            <person name="Worley K.C."/>
            <person name="Gibbs R.A."/>
        </authorList>
    </citation>
    <scope>NUCLEOTIDE SEQUENCE</scope>
</reference>
<dbReference type="FunFam" id="1.10.150.50:FF:000181">
    <property type="entry name" value="Uncharacterized protein"/>
    <property type="match status" value="1"/>
</dbReference>
<keyword evidence="2 3" id="KW-0238">DNA-binding</keyword>
<dbReference type="InterPro" id="IPR036388">
    <property type="entry name" value="WH-like_DNA-bd_sf"/>
</dbReference>
<dbReference type="GO" id="GO:0043565">
    <property type="term" value="F:sequence-specific DNA binding"/>
    <property type="evidence" value="ECO:0007669"/>
    <property type="project" value="InterPro"/>
</dbReference>
<dbReference type="PANTHER" id="PTHR11849">
    <property type="entry name" value="ETS"/>
    <property type="match status" value="1"/>
</dbReference>
<evidence type="ECO:0000313" key="7">
    <source>
        <dbReference type="EnsemblMetazoa" id="XP_030833381"/>
    </source>
</evidence>
<feature type="region of interest" description="Disordered" evidence="4">
    <location>
        <begin position="1"/>
        <end position="20"/>
    </location>
</feature>
<evidence type="ECO:0000256" key="3">
    <source>
        <dbReference type="RuleBase" id="RU004019"/>
    </source>
</evidence>
<dbReference type="RefSeq" id="XP_030833379.1">
    <property type="nucleotide sequence ID" value="XM_030977519.1"/>
</dbReference>
<dbReference type="GO" id="GO:0030154">
    <property type="term" value="P:cell differentiation"/>
    <property type="evidence" value="ECO:0000318"/>
    <property type="project" value="GO_Central"/>
</dbReference>
<protein>
    <recommendedName>
        <fullName evidence="9">GA-binding protein alpha chain</fullName>
    </recommendedName>
</protein>
<dbReference type="SUPFAM" id="SSF46785">
    <property type="entry name" value="Winged helix' DNA-binding domain"/>
    <property type="match status" value="1"/>
</dbReference>
<dbReference type="GO" id="GO:0000981">
    <property type="term" value="F:DNA-binding transcription factor activity, RNA polymerase II-specific"/>
    <property type="evidence" value="ECO:0000318"/>
    <property type="project" value="GO_Central"/>
</dbReference>
<dbReference type="CTD" id="2551"/>
<dbReference type="PROSITE" id="PS00346">
    <property type="entry name" value="ETS_DOMAIN_2"/>
    <property type="match status" value="1"/>
</dbReference>
<evidence type="ECO:0000259" key="5">
    <source>
        <dbReference type="PROSITE" id="PS50061"/>
    </source>
</evidence>
<keyword evidence="8" id="KW-1185">Reference proteome</keyword>
<dbReference type="Gene3D" id="1.10.150.50">
    <property type="entry name" value="Transcription Factor, Ets-1"/>
    <property type="match status" value="1"/>
</dbReference>
<dbReference type="RefSeq" id="XP_030833381.1">
    <property type="nucleotide sequence ID" value="XM_030977521.1"/>
</dbReference>
<dbReference type="Gene3D" id="1.10.10.10">
    <property type="entry name" value="Winged helix-like DNA-binding domain superfamily/Winged helix DNA-binding domain"/>
    <property type="match status" value="1"/>
</dbReference>
<proteinExistence type="inferred from homology"/>
<comment type="subcellular location">
    <subcellularLocation>
        <location evidence="3">Nucleus</location>
    </subcellularLocation>
</comment>
<dbReference type="FunCoup" id="A0A7M7NA15">
    <property type="interactions" value="1741"/>
</dbReference>
<dbReference type="SMART" id="SM00413">
    <property type="entry name" value="ETS"/>
    <property type="match status" value="1"/>
</dbReference>
<name>A0A7M7NA15_STRPU</name>
<evidence type="ECO:0000256" key="2">
    <source>
        <dbReference type="ARBA" id="ARBA00023125"/>
    </source>
</evidence>
<dbReference type="OMA" id="LVNERKW"/>
<dbReference type="PROSITE" id="PS50061">
    <property type="entry name" value="ETS_DOMAIN_3"/>
    <property type="match status" value="1"/>
</dbReference>
<dbReference type="RefSeq" id="XP_030833380.1">
    <property type="nucleotide sequence ID" value="XM_030977520.1"/>
</dbReference>
<dbReference type="Proteomes" id="UP000007110">
    <property type="component" value="Unassembled WGS sequence"/>
</dbReference>
<dbReference type="SMART" id="SM00251">
    <property type="entry name" value="SAM_PNT"/>
    <property type="match status" value="1"/>
</dbReference>
<feature type="region of interest" description="Disordered" evidence="4">
    <location>
        <begin position="252"/>
        <end position="296"/>
    </location>
</feature>